<sequence>MHKELGHQGENETYRRIKKRYWWEGMKKIVKKWVKSCQECQKRSHFQQKEEGKISATSTLFERVSMDAVHIKAGRWKYLVVGRYDFSGWPETVALTRLMAKSGSEWFNSKWIFRYGAPKEVTVDGGAEFGKELQEAVKRSGSRIKIATPYYPEGQAMVERGHKQLKDALVKRCGENGYKWK</sequence>
<dbReference type="InterPro" id="IPR012337">
    <property type="entry name" value="RNaseH-like_sf"/>
</dbReference>
<name>A0A9Q3Q5Z8_9BASI</name>
<dbReference type="Gene3D" id="1.10.340.70">
    <property type="match status" value="1"/>
</dbReference>
<dbReference type="Proteomes" id="UP000765509">
    <property type="component" value="Unassembled WGS sequence"/>
</dbReference>
<protein>
    <recommendedName>
        <fullName evidence="2">Integrase catalytic domain-containing protein</fullName>
    </recommendedName>
</protein>
<dbReference type="GO" id="GO:0003723">
    <property type="term" value="F:RNA binding"/>
    <property type="evidence" value="ECO:0007669"/>
    <property type="project" value="UniProtKB-KW"/>
</dbReference>
<dbReference type="PANTHER" id="PTHR37984:SF5">
    <property type="entry name" value="PROTEIN NYNRIN-LIKE"/>
    <property type="match status" value="1"/>
</dbReference>
<dbReference type="PANTHER" id="PTHR37984">
    <property type="entry name" value="PROTEIN CBG26694"/>
    <property type="match status" value="1"/>
</dbReference>
<dbReference type="GO" id="GO:0005634">
    <property type="term" value="C:nucleus"/>
    <property type="evidence" value="ECO:0007669"/>
    <property type="project" value="UniProtKB-ARBA"/>
</dbReference>
<dbReference type="EMBL" id="AVOT02124995">
    <property type="protein sequence ID" value="MBW0586806.1"/>
    <property type="molecule type" value="Genomic_DNA"/>
</dbReference>
<dbReference type="InterPro" id="IPR036397">
    <property type="entry name" value="RNaseH_sf"/>
</dbReference>
<organism evidence="3 4">
    <name type="scientific">Austropuccinia psidii MF-1</name>
    <dbReference type="NCBI Taxonomy" id="1389203"/>
    <lineage>
        <taxon>Eukaryota</taxon>
        <taxon>Fungi</taxon>
        <taxon>Dikarya</taxon>
        <taxon>Basidiomycota</taxon>
        <taxon>Pucciniomycotina</taxon>
        <taxon>Pucciniomycetes</taxon>
        <taxon>Pucciniales</taxon>
        <taxon>Sphaerophragmiaceae</taxon>
        <taxon>Austropuccinia</taxon>
    </lineage>
</organism>
<comment type="caution">
    <text evidence="3">The sequence shown here is derived from an EMBL/GenBank/DDBJ whole genome shotgun (WGS) entry which is preliminary data.</text>
</comment>
<evidence type="ECO:0000313" key="4">
    <source>
        <dbReference type="Proteomes" id="UP000765509"/>
    </source>
</evidence>
<keyword evidence="1" id="KW-0694">RNA-binding</keyword>
<evidence type="ECO:0000313" key="3">
    <source>
        <dbReference type="EMBL" id="MBW0586806.1"/>
    </source>
</evidence>
<dbReference type="Pfam" id="PF17921">
    <property type="entry name" value="Integrase_H2C2"/>
    <property type="match status" value="1"/>
</dbReference>
<evidence type="ECO:0000256" key="1">
    <source>
        <dbReference type="ARBA" id="ARBA00022884"/>
    </source>
</evidence>
<gene>
    <name evidence="3" type="ORF">O181_126521</name>
</gene>
<accession>A0A9Q3Q5Z8</accession>
<dbReference type="InterPro" id="IPR050951">
    <property type="entry name" value="Retrovirus_Pol_polyprotein"/>
</dbReference>
<dbReference type="GO" id="GO:0015074">
    <property type="term" value="P:DNA integration"/>
    <property type="evidence" value="ECO:0007669"/>
    <property type="project" value="InterPro"/>
</dbReference>
<dbReference type="AlphaFoldDB" id="A0A9Q3Q5Z8"/>
<dbReference type="OrthoDB" id="446925at2759"/>
<dbReference type="Gene3D" id="3.30.420.10">
    <property type="entry name" value="Ribonuclease H-like superfamily/Ribonuclease H"/>
    <property type="match status" value="1"/>
</dbReference>
<dbReference type="InterPro" id="IPR041588">
    <property type="entry name" value="Integrase_H2C2"/>
</dbReference>
<evidence type="ECO:0000259" key="2">
    <source>
        <dbReference type="PROSITE" id="PS50994"/>
    </source>
</evidence>
<feature type="domain" description="Integrase catalytic" evidence="2">
    <location>
        <begin position="55"/>
        <end position="181"/>
    </location>
</feature>
<dbReference type="InterPro" id="IPR001584">
    <property type="entry name" value="Integrase_cat-core"/>
</dbReference>
<proteinExistence type="predicted"/>
<reference evidence="3" key="1">
    <citation type="submission" date="2021-03" db="EMBL/GenBank/DDBJ databases">
        <title>Draft genome sequence of rust myrtle Austropuccinia psidii MF-1, a brazilian biotype.</title>
        <authorList>
            <person name="Quecine M.C."/>
            <person name="Pachon D.M.R."/>
            <person name="Bonatelli M.L."/>
            <person name="Correr F.H."/>
            <person name="Franceschini L.M."/>
            <person name="Leite T.F."/>
            <person name="Margarido G.R.A."/>
            <person name="Almeida C.A."/>
            <person name="Ferrarezi J.A."/>
            <person name="Labate C.A."/>
        </authorList>
    </citation>
    <scope>NUCLEOTIDE SEQUENCE</scope>
    <source>
        <strain evidence="3">MF-1</strain>
    </source>
</reference>
<dbReference type="PROSITE" id="PS50994">
    <property type="entry name" value="INTEGRASE"/>
    <property type="match status" value="1"/>
</dbReference>
<dbReference type="SUPFAM" id="SSF53098">
    <property type="entry name" value="Ribonuclease H-like"/>
    <property type="match status" value="1"/>
</dbReference>
<keyword evidence="4" id="KW-1185">Reference proteome</keyword>